<organism evidence="2 3">
    <name type="scientific">Polyplosphaeria fusca</name>
    <dbReference type="NCBI Taxonomy" id="682080"/>
    <lineage>
        <taxon>Eukaryota</taxon>
        <taxon>Fungi</taxon>
        <taxon>Dikarya</taxon>
        <taxon>Ascomycota</taxon>
        <taxon>Pezizomycotina</taxon>
        <taxon>Dothideomycetes</taxon>
        <taxon>Pleosporomycetidae</taxon>
        <taxon>Pleosporales</taxon>
        <taxon>Tetraplosphaeriaceae</taxon>
        <taxon>Polyplosphaeria</taxon>
    </lineage>
</organism>
<dbReference type="EMBL" id="ML996110">
    <property type="protein sequence ID" value="KAF2738237.1"/>
    <property type="molecule type" value="Genomic_DNA"/>
</dbReference>
<evidence type="ECO:0000313" key="2">
    <source>
        <dbReference type="EMBL" id="KAF2738237.1"/>
    </source>
</evidence>
<evidence type="ECO:0000256" key="1">
    <source>
        <dbReference type="SAM" id="MobiDB-lite"/>
    </source>
</evidence>
<dbReference type="Proteomes" id="UP000799444">
    <property type="component" value="Unassembled WGS sequence"/>
</dbReference>
<keyword evidence="3" id="KW-1185">Reference proteome</keyword>
<comment type="caution">
    <text evidence="2">The sequence shown here is derived from an EMBL/GenBank/DDBJ whole genome shotgun (WGS) entry which is preliminary data.</text>
</comment>
<dbReference type="OrthoDB" id="3731753at2759"/>
<feature type="compositionally biased region" description="Polar residues" evidence="1">
    <location>
        <begin position="155"/>
        <end position="168"/>
    </location>
</feature>
<feature type="compositionally biased region" description="Basic residues" evidence="1">
    <location>
        <begin position="120"/>
        <end position="130"/>
    </location>
</feature>
<protein>
    <submittedName>
        <fullName evidence="2">Uncharacterized protein</fullName>
    </submittedName>
</protein>
<evidence type="ECO:0000313" key="3">
    <source>
        <dbReference type="Proteomes" id="UP000799444"/>
    </source>
</evidence>
<feature type="compositionally biased region" description="Low complexity" evidence="1">
    <location>
        <begin position="174"/>
        <end position="200"/>
    </location>
</feature>
<sequence length="422" mass="47876">MTTQSVDDFLAVPEAQHGHTRHRSRSGGYQDFLEDQVAWERGDRERQMRRYYSHKPQASDRLAPYVPAFDTGGHRRVRSQEMMKQSKEEDPVRTYNVREIKPQYDLSSDTPLPSQLPVRIKPKQASHKPKISVQIHQGQEPSKASATPERKPGFSSGTPIITSVSPSRRGNRYSTTTERSPRSGRSSRNASASPRSPSSTGLQLQYSTLQNKFAQISTICAPNADIEAARPQDLTFSKISDEVRGYAFQLQIWGQVVNIDNTTKFDKTKRDTVDMVSRTLDKLLERVTQLSDVCSDAKPRDLRIEKMPEYDNDADEYDDYESFDDDSDFDNQAESLGYVIQSHLRSIGIQIQTLSRLTRALQDATPEGGPEVDAIDALVRDVDRYFGDDAALHHYQIDERFKGRKALEEARATDRSGRCQVR</sequence>
<feature type="compositionally biased region" description="Basic and acidic residues" evidence="1">
    <location>
        <begin position="78"/>
        <end position="102"/>
    </location>
</feature>
<feature type="region of interest" description="Disordered" evidence="1">
    <location>
        <begin position="1"/>
        <end position="29"/>
    </location>
</feature>
<reference evidence="2" key="1">
    <citation type="journal article" date="2020" name="Stud. Mycol.">
        <title>101 Dothideomycetes genomes: a test case for predicting lifestyles and emergence of pathogens.</title>
        <authorList>
            <person name="Haridas S."/>
            <person name="Albert R."/>
            <person name="Binder M."/>
            <person name="Bloem J."/>
            <person name="Labutti K."/>
            <person name="Salamov A."/>
            <person name="Andreopoulos B."/>
            <person name="Baker S."/>
            <person name="Barry K."/>
            <person name="Bills G."/>
            <person name="Bluhm B."/>
            <person name="Cannon C."/>
            <person name="Castanera R."/>
            <person name="Culley D."/>
            <person name="Daum C."/>
            <person name="Ezra D."/>
            <person name="Gonzalez J."/>
            <person name="Henrissat B."/>
            <person name="Kuo A."/>
            <person name="Liang C."/>
            <person name="Lipzen A."/>
            <person name="Lutzoni F."/>
            <person name="Magnuson J."/>
            <person name="Mondo S."/>
            <person name="Nolan M."/>
            <person name="Ohm R."/>
            <person name="Pangilinan J."/>
            <person name="Park H.-J."/>
            <person name="Ramirez L."/>
            <person name="Alfaro M."/>
            <person name="Sun H."/>
            <person name="Tritt A."/>
            <person name="Yoshinaga Y."/>
            <person name="Zwiers L.-H."/>
            <person name="Turgeon B."/>
            <person name="Goodwin S."/>
            <person name="Spatafora J."/>
            <person name="Crous P."/>
            <person name="Grigoriev I."/>
        </authorList>
    </citation>
    <scope>NUCLEOTIDE SEQUENCE</scope>
    <source>
        <strain evidence="2">CBS 125425</strain>
    </source>
</reference>
<accession>A0A9P4V387</accession>
<name>A0A9P4V387_9PLEO</name>
<dbReference type="AlphaFoldDB" id="A0A9P4V387"/>
<gene>
    <name evidence="2" type="ORF">EJ04DRAFT_509667</name>
</gene>
<feature type="region of interest" description="Disordered" evidence="1">
    <location>
        <begin position="53"/>
        <end position="202"/>
    </location>
</feature>
<feature type="compositionally biased region" description="Polar residues" evidence="1">
    <location>
        <begin position="134"/>
        <end position="145"/>
    </location>
</feature>
<proteinExistence type="predicted"/>